<keyword evidence="5" id="KW-1185">Reference proteome</keyword>
<dbReference type="Proteomes" id="UP001321760">
    <property type="component" value="Unassembled WGS sequence"/>
</dbReference>
<proteinExistence type="predicted"/>
<evidence type="ECO:0000256" key="2">
    <source>
        <dbReference type="SAM" id="Phobius"/>
    </source>
</evidence>
<feature type="region of interest" description="Disordered" evidence="1">
    <location>
        <begin position="334"/>
        <end position="373"/>
    </location>
</feature>
<feature type="transmembrane region" description="Helical" evidence="2">
    <location>
        <begin position="172"/>
        <end position="194"/>
    </location>
</feature>
<keyword evidence="2" id="KW-0472">Membrane</keyword>
<gene>
    <name evidence="4" type="ORF">QBC34DRAFT_442394</name>
</gene>
<evidence type="ECO:0000256" key="3">
    <source>
        <dbReference type="SAM" id="SignalP"/>
    </source>
</evidence>
<name>A0AAV9GBB3_9PEZI</name>
<reference evidence="4" key="2">
    <citation type="submission" date="2023-05" db="EMBL/GenBank/DDBJ databases">
        <authorList>
            <consortium name="Lawrence Berkeley National Laboratory"/>
            <person name="Steindorff A."/>
            <person name="Hensen N."/>
            <person name="Bonometti L."/>
            <person name="Westerberg I."/>
            <person name="Brannstrom I.O."/>
            <person name="Guillou S."/>
            <person name="Cros-Aarteil S."/>
            <person name="Calhoun S."/>
            <person name="Haridas S."/>
            <person name="Kuo A."/>
            <person name="Mondo S."/>
            <person name="Pangilinan J."/>
            <person name="Riley R."/>
            <person name="Labutti K."/>
            <person name="Andreopoulos B."/>
            <person name="Lipzen A."/>
            <person name="Chen C."/>
            <person name="Yanf M."/>
            <person name="Daum C."/>
            <person name="Ng V."/>
            <person name="Clum A."/>
            <person name="Ohm R."/>
            <person name="Martin F."/>
            <person name="Silar P."/>
            <person name="Natvig D."/>
            <person name="Lalanne C."/>
            <person name="Gautier V."/>
            <person name="Ament-Velasquez S.L."/>
            <person name="Kruys A."/>
            <person name="Hutchinson M.I."/>
            <person name="Powell A.J."/>
            <person name="Barry K."/>
            <person name="Miller A.N."/>
            <person name="Grigoriev I.V."/>
            <person name="Debuchy R."/>
            <person name="Gladieux P."/>
            <person name="Thoren M.H."/>
            <person name="Johannesson H."/>
        </authorList>
    </citation>
    <scope>NUCLEOTIDE SEQUENCE</scope>
    <source>
        <strain evidence="4">PSN243</strain>
    </source>
</reference>
<evidence type="ECO:0000256" key="1">
    <source>
        <dbReference type="SAM" id="MobiDB-lite"/>
    </source>
</evidence>
<evidence type="ECO:0000313" key="5">
    <source>
        <dbReference type="Proteomes" id="UP001321760"/>
    </source>
</evidence>
<keyword evidence="2" id="KW-1133">Transmembrane helix</keyword>
<protein>
    <submittedName>
        <fullName evidence="4">Uncharacterized protein</fullName>
    </submittedName>
</protein>
<dbReference type="EMBL" id="MU865975">
    <property type="protein sequence ID" value="KAK4444590.1"/>
    <property type="molecule type" value="Genomic_DNA"/>
</dbReference>
<keyword evidence="3" id="KW-0732">Signal</keyword>
<dbReference type="AlphaFoldDB" id="A0AAV9GBB3"/>
<keyword evidence="2" id="KW-0812">Transmembrane</keyword>
<evidence type="ECO:0000313" key="4">
    <source>
        <dbReference type="EMBL" id="KAK4444590.1"/>
    </source>
</evidence>
<feature type="chain" id="PRO_5043451674" evidence="3">
    <location>
        <begin position="24"/>
        <end position="373"/>
    </location>
</feature>
<accession>A0AAV9GBB3</accession>
<organism evidence="4 5">
    <name type="scientific">Podospora aff. communis PSN243</name>
    <dbReference type="NCBI Taxonomy" id="3040156"/>
    <lineage>
        <taxon>Eukaryota</taxon>
        <taxon>Fungi</taxon>
        <taxon>Dikarya</taxon>
        <taxon>Ascomycota</taxon>
        <taxon>Pezizomycotina</taxon>
        <taxon>Sordariomycetes</taxon>
        <taxon>Sordariomycetidae</taxon>
        <taxon>Sordariales</taxon>
        <taxon>Podosporaceae</taxon>
        <taxon>Podospora</taxon>
    </lineage>
</organism>
<comment type="caution">
    <text evidence="4">The sequence shown here is derived from an EMBL/GenBank/DDBJ whole genome shotgun (WGS) entry which is preliminary data.</text>
</comment>
<reference evidence="4" key="1">
    <citation type="journal article" date="2023" name="Mol. Phylogenet. Evol.">
        <title>Genome-scale phylogeny and comparative genomics of the fungal order Sordariales.</title>
        <authorList>
            <person name="Hensen N."/>
            <person name="Bonometti L."/>
            <person name="Westerberg I."/>
            <person name="Brannstrom I.O."/>
            <person name="Guillou S."/>
            <person name="Cros-Aarteil S."/>
            <person name="Calhoun S."/>
            <person name="Haridas S."/>
            <person name="Kuo A."/>
            <person name="Mondo S."/>
            <person name="Pangilinan J."/>
            <person name="Riley R."/>
            <person name="LaButti K."/>
            <person name="Andreopoulos B."/>
            <person name="Lipzen A."/>
            <person name="Chen C."/>
            <person name="Yan M."/>
            <person name="Daum C."/>
            <person name="Ng V."/>
            <person name="Clum A."/>
            <person name="Steindorff A."/>
            <person name="Ohm R.A."/>
            <person name="Martin F."/>
            <person name="Silar P."/>
            <person name="Natvig D.O."/>
            <person name="Lalanne C."/>
            <person name="Gautier V."/>
            <person name="Ament-Velasquez S.L."/>
            <person name="Kruys A."/>
            <person name="Hutchinson M.I."/>
            <person name="Powell A.J."/>
            <person name="Barry K."/>
            <person name="Miller A.N."/>
            <person name="Grigoriev I.V."/>
            <person name="Debuchy R."/>
            <person name="Gladieux P."/>
            <person name="Hiltunen Thoren M."/>
            <person name="Johannesson H."/>
        </authorList>
    </citation>
    <scope>NUCLEOTIDE SEQUENCE</scope>
    <source>
        <strain evidence="4">PSN243</strain>
    </source>
</reference>
<sequence length="373" mass="38598">MRITLCLSAAASVLLAVVPQTSADHSAEVQCFAPDGSLAPNDTIVPCNNLGITQSGIQSSCCQLQGDEHTRDLCTATGLCLNNGIVRRGFCTDKTFNNPHCVKVCTNANAGGNPNGFAEMTSCTDGTYCCGRNNLTCCGTPWAIEPPTVVSSALTTTITASPSSSPSNTKTLAGLGAALGTVLLLALGSTFYLLRRIRALKSSLSDSQPLLLSRHSAELHALRGTGMGMGMGTGKSPLASPTPSGRGTPKYMLAASPLPSPAMLAGGSPRVNMNAGMNMNTGINMQEAEIERLKGLYPQDSVVQQSLRRGSPPVGGGLDYLFRASELDGAGVQQRGEGVVGGRGNQVYEVPGQGREGWNGSPGLRGQQRGVGR</sequence>
<feature type="signal peptide" evidence="3">
    <location>
        <begin position="1"/>
        <end position="23"/>
    </location>
</feature>